<dbReference type="GO" id="GO:0071169">
    <property type="term" value="P:establishment of protein localization to chromatin"/>
    <property type="evidence" value="ECO:0007669"/>
    <property type="project" value="TreeGrafter"/>
</dbReference>
<evidence type="ECO:0000256" key="2">
    <source>
        <dbReference type="ARBA" id="ARBA00009252"/>
    </source>
</evidence>
<dbReference type="InterPro" id="IPR033031">
    <property type="entry name" value="Scc2/Nipped-B"/>
</dbReference>
<dbReference type="GeneID" id="85225140"/>
<gene>
    <name evidence="9" type="primary">SCC2</name>
    <name evidence="9" type="ORF">MJAP1_001491</name>
</gene>
<dbReference type="Gene3D" id="1.25.10.10">
    <property type="entry name" value="Leucine-rich Repeat Variant"/>
    <property type="match status" value="1"/>
</dbReference>
<dbReference type="RefSeq" id="XP_060121432.1">
    <property type="nucleotide sequence ID" value="XM_060265449.1"/>
</dbReference>
<dbReference type="CDD" id="cd23958">
    <property type="entry name" value="SCC2"/>
    <property type="match status" value="1"/>
</dbReference>
<keyword evidence="4 6" id="KW-0539">Nucleus</keyword>
<dbReference type="GO" id="GO:0090694">
    <property type="term" value="C:Scc2-Scc4 cohesin loading complex"/>
    <property type="evidence" value="ECO:0007669"/>
    <property type="project" value="TreeGrafter"/>
</dbReference>
<dbReference type="PANTHER" id="PTHR21704">
    <property type="entry name" value="NIPPED-B-LIKE PROTEIN DELANGIN SCC2-RELATED"/>
    <property type="match status" value="1"/>
</dbReference>
<accession>A0AAF0J9S0</accession>
<organism evidence="9 10">
    <name type="scientific">Malassezia japonica</name>
    <dbReference type="NCBI Taxonomy" id="223818"/>
    <lineage>
        <taxon>Eukaryota</taxon>
        <taxon>Fungi</taxon>
        <taxon>Dikarya</taxon>
        <taxon>Basidiomycota</taxon>
        <taxon>Ustilaginomycotina</taxon>
        <taxon>Malasseziomycetes</taxon>
        <taxon>Malasseziales</taxon>
        <taxon>Malasseziaceae</taxon>
        <taxon>Malassezia</taxon>
    </lineage>
</organism>
<evidence type="ECO:0000256" key="3">
    <source>
        <dbReference type="ARBA" id="ARBA00022737"/>
    </source>
</evidence>
<protein>
    <recommendedName>
        <fullName evidence="6">Sister chromatid cohesion protein</fullName>
    </recommendedName>
</protein>
<sequence length="1512" mass="164477">MTGTEGEAFPISPPTAKEVGRIPVDPSSPTLDTDALAAHDDDVPSRLRAAPLAERTRDALHDAPSSDASFVLGKHTSDAPSSDVAAKWMKLEGGERSDVILATSDAFDGQLDAWDLDDAQLYSGEQLILAADVSPAHTPGRRVPQTPVAALQRFLEDVCAQEDEGHGAHVHRIDGDVLLQARTLPTLYSMLRRCARDTDRLLELGGRRSDGAPQTILDLDATLLGRLLDLLERTMRNAASHFAPDEALVASVEVSTSALLGAQCALTILAYDALPKFLFSEELMEQCVAAIKEPLEKLAVPIVEAAQGGTGTFAATATALLQGAEMRELNTHFHLICSTLLLLERVLNTSLAVSDTLVISCVYLALTPFFVQDKEVDHKAPSVYAKAHVLRPVRLSGLNLLRSIFAHYPQQRTWVLSEVLVSLLRLPDLRARCRQFRLSNGKAIYSITALLLQLVQAASIESAHSHERMLAWVEGEAAETDGAQDTPAQANQAAVHALASTIAVFLSQKAAQAKMVKSSQDLSYATIVYCLMEDLLTLLFLPDWPAAPLLLSCFCRIFVSFVQDAKSSVDAKAIALDHLGVVAARVRLAQDEIEGRRRRLYEALLPLAQICADRDEAALLDVEHATYGVVQRLCKGHAGEPGIQAASAFHLAQLRYELLLAMQALRAKDERDEFAGVLASAFRRAPLAETSRRVDAAVVPQLVLASAFFVTLPMLIAPLVQGASAQALATRTRALRGLGNLSAVDVALLDDSRVRSAVLAHVTDTSASVRETAIAILGTYVLHKPDARTTYRAVLAERVKDAAVGVRKRVVRLLRSMYTHDDAYDDKLDTVVRILRCVHDEDPGLQALAVQTLAELWLPECVEGDSYVEPTAVVAQMLADVGARVRERPSPLEEFLRRAHKGDTNDALHARLGELVDSLLGSLFAEETTPSVMLDRMRVVQVLVATYPAVLTVNRAKQLLSYVEGAESPDEVAVMEEILRVYRTSLPRMPRTAKTFAHALERSLTPLLSKCTLRPGSAALQELVACFCAVIRHQTQNMALYERTYATCLARLEALAEATGPDTPLDRNAYLVMCIAALLCEHGATTPEAAAVVGHLLRLFACPAYKLPALAALGYVCRAHPAYFLHAQVTAAFDGIMAAGLPAERHLVQQILLDYLHTEAAHSAAPCDTPVIDTSDMIGELRGTARQHEDTSVASALIQRYAEHVLQATLDVQHPPLQRTANEILQVSVLQGLSHPIQCIPYLVALETTSDVALRRRAVQLHRHLATKHASLLSARYSEPMRASFAFQQAQAAPEAPRGFRVEEGAVALLQTWYAMVREQRSGRNAFLKALVCLMDVHDADACSADDVALAVYAAENLATLEYKLLDEPMHILHELHLLHADVGMQVFGEARRRLAQRSPSPLTDEEDEAPAPVAHSLGLARAAVVVHIAQTLRSHLKVMYKISETKIAKHESERATRPERAVPAHRALSDPMQAVPTLVVPALTTEAQAAAFLEEFVETIEDGAASDSEID</sequence>
<feature type="region of interest" description="Disordered" evidence="7">
    <location>
        <begin position="1"/>
        <end position="45"/>
    </location>
</feature>
<dbReference type="PANTHER" id="PTHR21704:SF18">
    <property type="entry name" value="NIPPED-B-LIKE PROTEIN"/>
    <property type="match status" value="1"/>
</dbReference>
<evidence type="ECO:0000256" key="5">
    <source>
        <dbReference type="ARBA" id="ARBA00023306"/>
    </source>
</evidence>
<evidence type="ECO:0000256" key="4">
    <source>
        <dbReference type="ARBA" id="ARBA00023242"/>
    </source>
</evidence>
<evidence type="ECO:0000256" key="1">
    <source>
        <dbReference type="ARBA" id="ARBA00004123"/>
    </source>
</evidence>
<dbReference type="GO" id="GO:0061775">
    <property type="term" value="F:cohesin loader activity"/>
    <property type="evidence" value="ECO:0007669"/>
    <property type="project" value="InterPro"/>
</dbReference>
<feature type="domain" description="Sister chromatid cohesion C-terminal" evidence="8">
    <location>
        <begin position="1194"/>
        <end position="1376"/>
    </location>
</feature>
<comment type="similarity">
    <text evidence="2 6">Belongs to the SCC2/Nipped-B family.</text>
</comment>
<dbReference type="InterPro" id="IPR026003">
    <property type="entry name" value="Cohesin_HEAT"/>
</dbReference>
<dbReference type="GO" id="GO:0010468">
    <property type="term" value="P:regulation of gene expression"/>
    <property type="evidence" value="ECO:0007669"/>
    <property type="project" value="InterPro"/>
</dbReference>
<evidence type="ECO:0000259" key="8">
    <source>
        <dbReference type="Pfam" id="PF12830"/>
    </source>
</evidence>
<evidence type="ECO:0000313" key="9">
    <source>
        <dbReference type="EMBL" id="WFD38535.1"/>
    </source>
</evidence>
<dbReference type="GO" id="GO:0140588">
    <property type="term" value="P:chromatin looping"/>
    <property type="evidence" value="ECO:0007669"/>
    <property type="project" value="InterPro"/>
</dbReference>
<dbReference type="Proteomes" id="UP001217754">
    <property type="component" value="Chromosome 2"/>
</dbReference>
<keyword evidence="5 6" id="KW-0131">Cell cycle</keyword>
<keyword evidence="10" id="KW-1185">Reference proteome</keyword>
<dbReference type="GO" id="GO:1990414">
    <property type="term" value="P:replication-born double-strand break repair via sister chromatid exchange"/>
    <property type="evidence" value="ECO:0007669"/>
    <property type="project" value="TreeGrafter"/>
</dbReference>
<dbReference type="Pfam" id="PF12765">
    <property type="entry name" value="Cohesin_HEAT"/>
    <property type="match status" value="1"/>
</dbReference>
<evidence type="ECO:0000313" key="10">
    <source>
        <dbReference type="Proteomes" id="UP001217754"/>
    </source>
</evidence>
<dbReference type="InterPro" id="IPR016024">
    <property type="entry name" value="ARM-type_fold"/>
</dbReference>
<evidence type="ECO:0000256" key="7">
    <source>
        <dbReference type="SAM" id="MobiDB-lite"/>
    </source>
</evidence>
<evidence type="ECO:0000256" key="6">
    <source>
        <dbReference type="RuleBase" id="RU364107"/>
    </source>
</evidence>
<dbReference type="InterPro" id="IPR011989">
    <property type="entry name" value="ARM-like"/>
</dbReference>
<comment type="subcellular location">
    <subcellularLocation>
        <location evidence="1 6">Nucleus</location>
    </subcellularLocation>
</comment>
<name>A0AAF0J9S0_9BASI</name>
<keyword evidence="3 6" id="KW-0677">Repeat</keyword>
<dbReference type="Pfam" id="PF12830">
    <property type="entry name" value="Nipped-B_C"/>
    <property type="match status" value="1"/>
</dbReference>
<dbReference type="GO" id="GO:0003682">
    <property type="term" value="F:chromatin binding"/>
    <property type="evidence" value="ECO:0007669"/>
    <property type="project" value="TreeGrafter"/>
</dbReference>
<dbReference type="SUPFAM" id="SSF48371">
    <property type="entry name" value="ARM repeat"/>
    <property type="match status" value="1"/>
</dbReference>
<dbReference type="GO" id="GO:0034087">
    <property type="term" value="P:establishment of mitotic sister chromatid cohesion"/>
    <property type="evidence" value="ECO:0007669"/>
    <property type="project" value="TreeGrafter"/>
</dbReference>
<reference evidence="9" key="1">
    <citation type="submission" date="2023-03" db="EMBL/GenBank/DDBJ databases">
        <title>Mating type loci evolution in Malassezia.</title>
        <authorList>
            <person name="Coelho M.A."/>
        </authorList>
    </citation>
    <scope>NUCLEOTIDE SEQUENCE</scope>
    <source>
        <strain evidence="9">CBS 9431</strain>
    </source>
</reference>
<dbReference type="InterPro" id="IPR024986">
    <property type="entry name" value="Nipped-B_C"/>
</dbReference>
<proteinExistence type="inferred from homology"/>
<dbReference type="EMBL" id="CP119959">
    <property type="protein sequence ID" value="WFD38535.1"/>
    <property type="molecule type" value="Genomic_DNA"/>
</dbReference>